<evidence type="ECO:0000256" key="2">
    <source>
        <dbReference type="ARBA" id="ARBA00023315"/>
    </source>
</evidence>
<dbReference type="InterPro" id="IPR002123">
    <property type="entry name" value="Plipid/glycerol_acylTrfase"/>
</dbReference>
<dbReference type="AlphaFoldDB" id="A0A930YCX2"/>
<accession>A0A930YCX2</accession>
<keyword evidence="5" id="KW-1185">Reference proteome</keyword>
<evidence type="ECO:0000259" key="3">
    <source>
        <dbReference type="SMART" id="SM00563"/>
    </source>
</evidence>
<organism evidence="4 5">
    <name type="scientific">Nocardioides islandensis</name>
    <dbReference type="NCBI Taxonomy" id="433663"/>
    <lineage>
        <taxon>Bacteria</taxon>
        <taxon>Bacillati</taxon>
        <taxon>Actinomycetota</taxon>
        <taxon>Actinomycetes</taxon>
        <taxon>Propionibacteriales</taxon>
        <taxon>Nocardioidaceae</taxon>
        <taxon>Nocardioides</taxon>
    </lineage>
</organism>
<dbReference type="GO" id="GO:0006654">
    <property type="term" value="P:phosphatidic acid biosynthetic process"/>
    <property type="evidence" value="ECO:0007669"/>
    <property type="project" value="TreeGrafter"/>
</dbReference>
<dbReference type="GO" id="GO:0005886">
    <property type="term" value="C:plasma membrane"/>
    <property type="evidence" value="ECO:0007669"/>
    <property type="project" value="TreeGrafter"/>
</dbReference>
<dbReference type="PANTHER" id="PTHR10434:SF55">
    <property type="entry name" value="POSSIBLE ACYLTRANSFERASE"/>
    <property type="match status" value="1"/>
</dbReference>
<dbReference type="GO" id="GO:0003841">
    <property type="term" value="F:1-acylglycerol-3-phosphate O-acyltransferase activity"/>
    <property type="evidence" value="ECO:0007669"/>
    <property type="project" value="TreeGrafter"/>
</dbReference>
<keyword evidence="1" id="KW-0808">Transferase</keyword>
<dbReference type="CDD" id="cd07989">
    <property type="entry name" value="LPLAT_AGPAT-like"/>
    <property type="match status" value="1"/>
</dbReference>
<gene>
    <name evidence="4" type="ORF">ISU07_10875</name>
</gene>
<comment type="caution">
    <text evidence="4">The sequence shown here is derived from an EMBL/GenBank/DDBJ whole genome shotgun (WGS) entry which is preliminary data.</text>
</comment>
<reference evidence="4" key="1">
    <citation type="submission" date="2020-11" db="EMBL/GenBank/DDBJ databases">
        <title>Nocardioides sp. nov., isolated from Soil of Cynanchum wilfordii Hemsley rhizosphere.</title>
        <authorList>
            <person name="Lee J.-S."/>
            <person name="Suh M.K."/>
            <person name="Kim J.-S."/>
        </authorList>
    </citation>
    <scope>NUCLEOTIDE SEQUENCE</scope>
    <source>
        <strain evidence="4">KCTC 19275</strain>
    </source>
</reference>
<evidence type="ECO:0000256" key="1">
    <source>
        <dbReference type="ARBA" id="ARBA00022679"/>
    </source>
</evidence>
<dbReference type="PANTHER" id="PTHR10434">
    <property type="entry name" value="1-ACYL-SN-GLYCEROL-3-PHOSPHATE ACYLTRANSFERASE"/>
    <property type="match status" value="1"/>
</dbReference>
<dbReference type="SUPFAM" id="SSF69593">
    <property type="entry name" value="Glycerol-3-phosphate (1)-acyltransferase"/>
    <property type="match status" value="1"/>
</dbReference>
<proteinExistence type="predicted"/>
<dbReference type="RefSeq" id="WP_194706809.1">
    <property type="nucleotide sequence ID" value="NZ_JADKPN010000005.1"/>
</dbReference>
<protein>
    <submittedName>
        <fullName evidence="4">1-acyl-sn-glycerol-3-phosphate acyltransferase</fullName>
    </submittedName>
</protein>
<dbReference type="Proteomes" id="UP000640489">
    <property type="component" value="Unassembled WGS sequence"/>
</dbReference>
<keyword evidence="2 4" id="KW-0012">Acyltransferase</keyword>
<name>A0A930YCX2_9ACTN</name>
<sequence>MEGWYRATGVATRLAVRLLDVRLHYSGLDNVPRTGPVVLASTHVSYPDFLWIGLAAHERDRWVRFLTRHDVWDSPARRAMVGMRHVPVDREAPAAAYLTARRLLREGEAVGIFPEAGISHAYAVRSLMRGPAALARETGAPLVPMALWGTQRIASVTRPRPDGTKHSRTSLRRHRRVDVTFGAPLSVAPGEDLTGATVRLGHAMTDLLEGLQRLPDHVPAPGEHAPWYPAHLGGHAPDRAEALALDSVPRSAVPPSWGPPRVAP</sequence>
<feature type="domain" description="Phospholipid/glycerol acyltransferase" evidence="3">
    <location>
        <begin position="37"/>
        <end position="150"/>
    </location>
</feature>
<dbReference type="EMBL" id="JADKPN010000005">
    <property type="protein sequence ID" value="MBF4763631.1"/>
    <property type="molecule type" value="Genomic_DNA"/>
</dbReference>
<dbReference type="SMART" id="SM00563">
    <property type="entry name" value="PlsC"/>
    <property type="match status" value="1"/>
</dbReference>
<evidence type="ECO:0000313" key="4">
    <source>
        <dbReference type="EMBL" id="MBF4763631.1"/>
    </source>
</evidence>
<dbReference type="Pfam" id="PF01553">
    <property type="entry name" value="Acyltransferase"/>
    <property type="match status" value="1"/>
</dbReference>
<evidence type="ECO:0000313" key="5">
    <source>
        <dbReference type="Proteomes" id="UP000640489"/>
    </source>
</evidence>